<dbReference type="InterPro" id="IPR010001">
    <property type="entry name" value="BofA"/>
</dbReference>
<gene>
    <name evidence="2" type="ORF">DWX41_00510</name>
</gene>
<dbReference type="AlphaFoldDB" id="A0A3E2X3N5"/>
<sequence>MEGNKWGNIVLNFVIRVILGMGLIYFINQYLLPGDNALNVGLNAVSFLTTGSLGIPGVCLLYGILFYQNL</sequence>
<protein>
    <submittedName>
        <fullName evidence="2">Pro-sigmaK processing inhibitor BofA</fullName>
    </submittedName>
</protein>
<feature type="transmembrane region" description="Helical" evidence="1">
    <location>
        <begin position="47"/>
        <end position="67"/>
    </location>
</feature>
<comment type="caution">
    <text evidence="2">The sequence shown here is derived from an EMBL/GenBank/DDBJ whole genome shotgun (WGS) entry which is preliminary data.</text>
</comment>
<feature type="transmembrane region" description="Helical" evidence="1">
    <location>
        <begin position="9"/>
        <end position="27"/>
    </location>
</feature>
<proteinExistence type="predicted"/>
<dbReference type="RefSeq" id="WP_117440557.1">
    <property type="nucleotide sequence ID" value="NZ_QVIA01000001.1"/>
</dbReference>
<name>A0A3E2X3N5_9FIRM</name>
<dbReference type="EMBL" id="QVIA01000001">
    <property type="protein sequence ID" value="RGC35509.1"/>
    <property type="molecule type" value="Genomic_DNA"/>
</dbReference>
<keyword evidence="1" id="KW-0812">Transmembrane</keyword>
<accession>A0A3E2X3N5</accession>
<evidence type="ECO:0000313" key="2">
    <source>
        <dbReference type="EMBL" id="RGC35509.1"/>
    </source>
</evidence>
<keyword evidence="1" id="KW-1133">Transmembrane helix</keyword>
<organism evidence="2 3">
    <name type="scientific">Hungatella hathewayi</name>
    <dbReference type="NCBI Taxonomy" id="154046"/>
    <lineage>
        <taxon>Bacteria</taxon>
        <taxon>Bacillati</taxon>
        <taxon>Bacillota</taxon>
        <taxon>Clostridia</taxon>
        <taxon>Lachnospirales</taxon>
        <taxon>Lachnospiraceae</taxon>
        <taxon>Hungatella</taxon>
    </lineage>
</organism>
<keyword evidence="1" id="KW-0472">Membrane</keyword>
<dbReference type="Proteomes" id="UP000261111">
    <property type="component" value="Unassembled WGS sequence"/>
</dbReference>
<evidence type="ECO:0000313" key="3">
    <source>
        <dbReference type="Proteomes" id="UP000261111"/>
    </source>
</evidence>
<dbReference type="Pfam" id="PF07441">
    <property type="entry name" value="BofA"/>
    <property type="match status" value="1"/>
</dbReference>
<evidence type="ECO:0000256" key="1">
    <source>
        <dbReference type="SAM" id="Phobius"/>
    </source>
</evidence>
<reference evidence="2 3" key="1">
    <citation type="submission" date="2018-08" db="EMBL/GenBank/DDBJ databases">
        <title>A genome reference for cultivated species of the human gut microbiota.</title>
        <authorList>
            <person name="Zou Y."/>
            <person name="Xue W."/>
            <person name="Luo G."/>
        </authorList>
    </citation>
    <scope>NUCLEOTIDE SEQUENCE [LARGE SCALE GENOMIC DNA]</scope>
    <source>
        <strain evidence="2 3">AF19-21</strain>
    </source>
</reference>